<accession>A0A067CKI2</accession>
<proteinExistence type="predicted"/>
<feature type="non-terminal residue" evidence="1">
    <location>
        <position position="1"/>
    </location>
</feature>
<dbReference type="AlphaFoldDB" id="A0A067CKI2"/>
<protein>
    <submittedName>
        <fullName evidence="1">Uncharacterized protein</fullName>
    </submittedName>
</protein>
<gene>
    <name evidence="1" type="ORF">SPRG_05627</name>
</gene>
<dbReference type="VEuPathDB" id="FungiDB:SPRG_05627"/>
<name>A0A067CKI2_SAPPC</name>
<organism evidence="1 2">
    <name type="scientific">Saprolegnia parasitica (strain CBS 223.65)</name>
    <dbReference type="NCBI Taxonomy" id="695850"/>
    <lineage>
        <taxon>Eukaryota</taxon>
        <taxon>Sar</taxon>
        <taxon>Stramenopiles</taxon>
        <taxon>Oomycota</taxon>
        <taxon>Saprolegniomycetes</taxon>
        <taxon>Saprolegniales</taxon>
        <taxon>Saprolegniaceae</taxon>
        <taxon>Saprolegnia</taxon>
    </lineage>
</organism>
<evidence type="ECO:0000313" key="1">
    <source>
        <dbReference type="EMBL" id="KDO29675.1"/>
    </source>
</evidence>
<keyword evidence="2" id="KW-1185">Reference proteome</keyword>
<dbReference type="KEGG" id="spar:SPRG_05627"/>
<reference evidence="1 2" key="1">
    <citation type="journal article" date="2013" name="PLoS Genet.">
        <title>Distinctive expansion of potential virulence genes in the genome of the oomycete fish pathogen Saprolegnia parasitica.</title>
        <authorList>
            <person name="Jiang R.H."/>
            <person name="de Bruijn I."/>
            <person name="Haas B.J."/>
            <person name="Belmonte R."/>
            <person name="Lobach L."/>
            <person name="Christie J."/>
            <person name="van den Ackerveken G."/>
            <person name="Bottin A."/>
            <person name="Bulone V."/>
            <person name="Diaz-Moreno S.M."/>
            <person name="Dumas B."/>
            <person name="Fan L."/>
            <person name="Gaulin E."/>
            <person name="Govers F."/>
            <person name="Grenville-Briggs L.J."/>
            <person name="Horner N.R."/>
            <person name="Levin J.Z."/>
            <person name="Mammella M."/>
            <person name="Meijer H.J."/>
            <person name="Morris P."/>
            <person name="Nusbaum C."/>
            <person name="Oome S."/>
            <person name="Phillips A.J."/>
            <person name="van Rooyen D."/>
            <person name="Rzeszutek E."/>
            <person name="Saraiva M."/>
            <person name="Secombes C.J."/>
            <person name="Seidl M.F."/>
            <person name="Snel B."/>
            <person name="Stassen J.H."/>
            <person name="Sykes S."/>
            <person name="Tripathy S."/>
            <person name="van den Berg H."/>
            <person name="Vega-Arreguin J.C."/>
            <person name="Wawra S."/>
            <person name="Young S.K."/>
            <person name="Zeng Q."/>
            <person name="Dieguez-Uribeondo J."/>
            <person name="Russ C."/>
            <person name="Tyler B.M."/>
            <person name="van West P."/>
        </authorList>
    </citation>
    <scope>NUCLEOTIDE SEQUENCE [LARGE SCALE GENOMIC DNA]</scope>
    <source>
        <strain evidence="1 2">CBS 223.65</strain>
    </source>
</reference>
<dbReference type="GeneID" id="24128016"/>
<dbReference type="EMBL" id="KK583205">
    <property type="protein sequence ID" value="KDO29675.1"/>
    <property type="molecule type" value="Genomic_DNA"/>
</dbReference>
<dbReference type="RefSeq" id="XP_012199733.1">
    <property type="nucleotide sequence ID" value="XM_012344343.1"/>
</dbReference>
<evidence type="ECO:0000313" key="2">
    <source>
        <dbReference type="Proteomes" id="UP000030745"/>
    </source>
</evidence>
<dbReference type="Proteomes" id="UP000030745">
    <property type="component" value="Unassembled WGS sequence"/>
</dbReference>
<sequence>GKPSKIRAQAVIFRIVACSCGLRASKATTEPHEETNQRTEGRAFVVRCSVLAFFMARELGAWGSTEPALSDCHVISLSGSEQRSWNALAFSLYEPAYTVVRAS</sequence>